<accession>A0ABU8XZ17</accession>
<keyword evidence="3" id="KW-1185">Reference proteome</keyword>
<feature type="transmembrane region" description="Helical" evidence="1">
    <location>
        <begin position="360"/>
        <end position="381"/>
    </location>
</feature>
<dbReference type="Proteomes" id="UP001375743">
    <property type="component" value="Unassembled WGS sequence"/>
</dbReference>
<dbReference type="Pfam" id="PF00873">
    <property type="entry name" value="ACR_tran"/>
    <property type="match status" value="1"/>
</dbReference>
<dbReference type="SUPFAM" id="SSF82693">
    <property type="entry name" value="Multidrug efflux transporter AcrB pore domain, PN1, PN2, PC1 and PC2 subdomains"/>
    <property type="match status" value="4"/>
</dbReference>
<dbReference type="InterPro" id="IPR001036">
    <property type="entry name" value="Acrflvin-R"/>
</dbReference>
<dbReference type="Gene3D" id="3.30.70.1440">
    <property type="entry name" value="Multidrug efflux transporter AcrB pore domain"/>
    <property type="match status" value="1"/>
</dbReference>
<dbReference type="EMBL" id="JBBLZC010000032">
    <property type="protein sequence ID" value="MEK0085650.1"/>
    <property type="molecule type" value="Genomic_DNA"/>
</dbReference>
<keyword evidence="1" id="KW-0812">Transmembrane</keyword>
<evidence type="ECO:0000313" key="2">
    <source>
        <dbReference type="EMBL" id="MEK0085650.1"/>
    </source>
</evidence>
<feature type="transmembrane region" description="Helical" evidence="1">
    <location>
        <begin position="857"/>
        <end position="875"/>
    </location>
</feature>
<feature type="transmembrane region" description="Helical" evidence="1">
    <location>
        <begin position="954"/>
        <end position="973"/>
    </location>
</feature>
<dbReference type="Gene3D" id="1.20.1640.10">
    <property type="entry name" value="Multidrug efflux transporter AcrB transmembrane domain"/>
    <property type="match status" value="2"/>
</dbReference>
<dbReference type="Gene3D" id="3.30.2090.10">
    <property type="entry name" value="Multidrug efflux transporter AcrB TolC docking domain, DN and DC subdomains"/>
    <property type="match status" value="2"/>
</dbReference>
<reference evidence="2 3" key="1">
    <citation type="submission" date="2024-01" db="EMBL/GenBank/DDBJ databases">
        <title>Multi-omics insights into the function and evolution of sodium benzoate biodegradation pathways in Benzoatithermus flavus gen. nov., sp. nov. from hot spring.</title>
        <authorList>
            <person name="Hu C.-J."/>
            <person name="Li W.-J."/>
        </authorList>
    </citation>
    <scope>NUCLEOTIDE SEQUENCE [LARGE SCALE GENOMIC DNA]</scope>
    <source>
        <strain evidence="2 3">SYSU G07066</strain>
    </source>
</reference>
<dbReference type="SUPFAM" id="SSF82866">
    <property type="entry name" value="Multidrug efflux transporter AcrB transmembrane domain"/>
    <property type="match status" value="2"/>
</dbReference>
<dbReference type="PANTHER" id="PTHR32063:SF21">
    <property type="entry name" value="MULTIDRUG RESISTANCE PROTEIN MDTB"/>
    <property type="match status" value="1"/>
</dbReference>
<dbReference type="PRINTS" id="PR00702">
    <property type="entry name" value="ACRIFLAVINRP"/>
</dbReference>
<dbReference type="PANTHER" id="PTHR32063">
    <property type="match status" value="1"/>
</dbReference>
<protein>
    <submittedName>
        <fullName evidence="2">Efflux RND transporter permease subunit</fullName>
    </submittedName>
</protein>
<dbReference type="SUPFAM" id="SSF82714">
    <property type="entry name" value="Multidrug efflux transporter AcrB TolC docking domain, DN and DC subdomains"/>
    <property type="match status" value="2"/>
</dbReference>
<feature type="transmembrane region" description="Helical" evidence="1">
    <location>
        <begin position="985"/>
        <end position="1010"/>
    </location>
</feature>
<feature type="transmembrane region" description="Helical" evidence="1">
    <location>
        <begin position="463"/>
        <end position="482"/>
    </location>
</feature>
<evidence type="ECO:0000256" key="1">
    <source>
        <dbReference type="SAM" id="Phobius"/>
    </source>
</evidence>
<evidence type="ECO:0000313" key="3">
    <source>
        <dbReference type="Proteomes" id="UP001375743"/>
    </source>
</evidence>
<organism evidence="2 3">
    <name type="scientific">Benzoatithermus flavus</name>
    <dbReference type="NCBI Taxonomy" id="3108223"/>
    <lineage>
        <taxon>Bacteria</taxon>
        <taxon>Pseudomonadati</taxon>
        <taxon>Pseudomonadota</taxon>
        <taxon>Alphaproteobacteria</taxon>
        <taxon>Geminicoccales</taxon>
        <taxon>Geminicoccaceae</taxon>
        <taxon>Benzoatithermus</taxon>
    </lineage>
</organism>
<name>A0ABU8XZ17_9PROT</name>
<feature type="transmembrane region" description="Helical" evidence="1">
    <location>
        <begin position="908"/>
        <end position="933"/>
    </location>
</feature>
<feature type="transmembrane region" description="Helical" evidence="1">
    <location>
        <begin position="526"/>
        <end position="545"/>
    </location>
</feature>
<sequence>MNLSALFIRRPVATILLSLALTLAGLFAYRELPVAALPQVDFPTISVTAQLPGASPETMANAVATPLIKQFSTIPAIQQISTTNAQGSTSITIEFDLERDIDQAAADVQAAIARTQRLLPVEMTTPPSYRKLNPADAPILLLALTSDTTPLPKLDAFAEQVISPALSTVNGVGQVLIFGSQKYAVRVQLDPDTLAARGIGVDEVAAAIAAANANTPVGTVQGPTQNLTIEAETQLADAAAFRDLIVATRDGHPVRLGDLARVIDSVENTQQASAYDGQRSLVLAIQRQPGANTVEVVDKVKEMLPRFQAELGPTASIHVLNDRSASVRAAVHDVQLTLLLTVGLVVLVIYLFLGRLAATMIPSVAVPVSIIATFGAMRLLGYSIDNISLLALTLSVGLVVDDAIVMLENVVRHIEEGMRPFEAALAGSREIGFTILSITLSLVAVFIPVLLMGGVVGRVFREFAVTVTIAIAASAFVSLTLAPMLCARLPGGGHAAEGEPRRNLFERGFALLLAAYRMTLDACLKVRPLMLLVFLATLGATGWMFQNIPKGFFPQEDIGQLSIQTEARQDVSFPAMLALQREAEAVLTRSLHVAHVASIVGAGGPTSTLNNGRFFVELKPQDQRPPLAKVVGDLRRDLAKVPGLASFVVPIQNLNFGGRQSKSQYQFVVQGIDRDELDGWAMKLADAMGRDRLFTDVTTDLQNTALQAKVVIDRDKVRALGITAEQLRSTLYTGFGARQASTIYATGDNYAVIVEFDPRIPWTAARLDEVRIRSGSGKLVPLSAFARIERTAGPLTINQLGQLPAVTISFNLPDGVSLGDAVQRLDALKAELGVPTTISTTFSGTARVFQDALANQGILLLAAVVTIYIVLGVLYESFIHPLTILTGLPAAAVGALGALTLFGLDLSVIAIIGLLMLIGIVKKNAIMMIDVALVRQREGLPPLRAIREACLLRFRPIMMTTLAAIMGTLPIALGEGASAELRQPLGIAVVGGLLVSQLLTLFITPVLYSYMEDLAAFSRRLLRGRSESRAAEEAIVPGE</sequence>
<proteinExistence type="predicted"/>
<feature type="transmembrane region" description="Helical" evidence="1">
    <location>
        <begin position="334"/>
        <end position="353"/>
    </location>
</feature>
<keyword evidence="1" id="KW-0472">Membrane</keyword>
<feature type="transmembrane region" description="Helical" evidence="1">
    <location>
        <begin position="431"/>
        <end position="451"/>
    </location>
</feature>
<keyword evidence="1" id="KW-1133">Transmembrane helix</keyword>
<dbReference type="Gene3D" id="3.30.70.1320">
    <property type="entry name" value="Multidrug efflux transporter AcrB pore domain like"/>
    <property type="match status" value="1"/>
</dbReference>
<comment type="caution">
    <text evidence="2">The sequence shown here is derived from an EMBL/GenBank/DDBJ whole genome shotgun (WGS) entry which is preliminary data.</text>
</comment>
<dbReference type="RefSeq" id="WP_418161500.1">
    <property type="nucleotide sequence ID" value="NZ_JBBLZC010000032.1"/>
</dbReference>
<dbReference type="Gene3D" id="3.30.70.1430">
    <property type="entry name" value="Multidrug efflux transporter AcrB pore domain"/>
    <property type="match status" value="2"/>
</dbReference>
<gene>
    <name evidence="2" type="ORF">U1T56_21065</name>
</gene>
<dbReference type="InterPro" id="IPR027463">
    <property type="entry name" value="AcrB_DN_DC_subdom"/>
</dbReference>